<comment type="caution">
    <text evidence="1">The sequence shown here is derived from an EMBL/GenBank/DDBJ whole genome shotgun (WGS) entry which is preliminary data.</text>
</comment>
<dbReference type="Proteomes" id="UP001281147">
    <property type="component" value="Unassembled WGS sequence"/>
</dbReference>
<accession>A0ACC3M8S3</accession>
<dbReference type="EMBL" id="JAUTXU010000503">
    <property type="protein sequence ID" value="KAK3679566.1"/>
    <property type="molecule type" value="Genomic_DNA"/>
</dbReference>
<proteinExistence type="predicted"/>
<reference evidence="1" key="1">
    <citation type="submission" date="2023-07" db="EMBL/GenBank/DDBJ databases">
        <title>Black Yeasts Isolated from many extreme environments.</title>
        <authorList>
            <person name="Coleine C."/>
            <person name="Stajich J.E."/>
            <person name="Selbmann L."/>
        </authorList>
    </citation>
    <scope>NUCLEOTIDE SEQUENCE</scope>
    <source>
        <strain evidence="1">CCFEE 5714</strain>
    </source>
</reference>
<gene>
    <name evidence="1" type="ORF">LTR37_021412</name>
</gene>
<organism evidence="1 2">
    <name type="scientific">Vermiconidia calcicola</name>
    <dbReference type="NCBI Taxonomy" id="1690605"/>
    <lineage>
        <taxon>Eukaryota</taxon>
        <taxon>Fungi</taxon>
        <taxon>Dikarya</taxon>
        <taxon>Ascomycota</taxon>
        <taxon>Pezizomycotina</taxon>
        <taxon>Dothideomycetes</taxon>
        <taxon>Dothideomycetidae</taxon>
        <taxon>Mycosphaerellales</taxon>
        <taxon>Extremaceae</taxon>
        <taxon>Vermiconidia</taxon>
    </lineage>
</organism>
<evidence type="ECO:0000313" key="2">
    <source>
        <dbReference type="Proteomes" id="UP001281147"/>
    </source>
</evidence>
<protein>
    <submittedName>
        <fullName evidence="1">Uncharacterized protein</fullName>
    </submittedName>
</protein>
<evidence type="ECO:0000313" key="1">
    <source>
        <dbReference type="EMBL" id="KAK3679566.1"/>
    </source>
</evidence>
<keyword evidence="2" id="KW-1185">Reference proteome</keyword>
<sequence>MGLQNLFTHILCLYASADIIEHRQRNNVSRRNRREMTVPHLDLWQAGEVTELRSLYYKNGILFTQLDAELPSLLDQSSDLLWNFCSHSETGNLVRATEKLSRYAGADRTAVTTMIVVDADKTLAAADTGKMFRGRLCKDGKDPLKALFSSPMGYLYTAFRQAALLYEEVRDNDFDDLCQTVASSVTVRPEFLSLCYKIAAGDRVRAVIVTCGLYRI</sequence>
<name>A0ACC3M8S3_9PEZI</name>